<dbReference type="SUPFAM" id="SSF64288">
    <property type="entry name" value="Chorismate lyase-like"/>
    <property type="match status" value="1"/>
</dbReference>
<protein>
    <submittedName>
        <fullName evidence="6">GntR family transcriptional regulator</fullName>
    </submittedName>
</protein>
<keyword evidence="7" id="KW-1185">Reference proteome</keyword>
<feature type="compositionally biased region" description="Polar residues" evidence="4">
    <location>
        <begin position="247"/>
        <end position="263"/>
    </location>
</feature>
<sequence>MPTPLYDPFPKYLQIRDILLRRFAGLAEGTRLPTEADLSAEFMVSRVTIRNVLNTLAEEGVIARRPRLGTYLLKPPPPPLDDRLTGPIEDMTALGLPAWTQAIDHGFVPAAADVAAALGLAAAVEIYRVRRVRFLSGGPLLVLEAFFPEDIGHLLAGHRREGSLFVPILQELLGNDVREDYQQIDALTASAEMAQHLQIDPGAAVLCVKRLFVDGAGRAIAYFKTNFRADRYFYSIKLPKPAPGSGSRRQPPNGTNRPSPERF</sequence>
<evidence type="ECO:0000313" key="6">
    <source>
        <dbReference type="EMBL" id="MBJ3776475.1"/>
    </source>
</evidence>
<dbReference type="SMART" id="SM00345">
    <property type="entry name" value="HTH_GNTR"/>
    <property type="match status" value="1"/>
</dbReference>
<dbReference type="SUPFAM" id="SSF46785">
    <property type="entry name" value="Winged helix' DNA-binding domain"/>
    <property type="match status" value="1"/>
</dbReference>
<dbReference type="InterPro" id="IPR011663">
    <property type="entry name" value="UTRA"/>
</dbReference>
<dbReference type="PANTHER" id="PTHR44846:SF1">
    <property type="entry name" value="MANNOSYL-D-GLYCERATE TRANSPORT_METABOLISM SYSTEM REPRESSOR MNGR-RELATED"/>
    <property type="match status" value="1"/>
</dbReference>
<evidence type="ECO:0000313" key="7">
    <source>
        <dbReference type="Proteomes" id="UP000609531"/>
    </source>
</evidence>
<dbReference type="GO" id="GO:0045892">
    <property type="term" value="P:negative regulation of DNA-templated transcription"/>
    <property type="evidence" value="ECO:0007669"/>
    <property type="project" value="TreeGrafter"/>
</dbReference>
<name>A0A934IR10_9HYPH</name>
<organism evidence="6 7">
    <name type="scientific">Acuticoccus mangrovi</name>
    <dbReference type="NCBI Taxonomy" id="2796142"/>
    <lineage>
        <taxon>Bacteria</taxon>
        <taxon>Pseudomonadati</taxon>
        <taxon>Pseudomonadota</taxon>
        <taxon>Alphaproteobacteria</taxon>
        <taxon>Hyphomicrobiales</taxon>
        <taxon>Amorphaceae</taxon>
        <taxon>Acuticoccus</taxon>
    </lineage>
</organism>
<dbReference type="CDD" id="cd07377">
    <property type="entry name" value="WHTH_GntR"/>
    <property type="match status" value="1"/>
</dbReference>
<dbReference type="GO" id="GO:0003700">
    <property type="term" value="F:DNA-binding transcription factor activity"/>
    <property type="evidence" value="ECO:0007669"/>
    <property type="project" value="InterPro"/>
</dbReference>
<dbReference type="PRINTS" id="PR00035">
    <property type="entry name" value="HTHGNTR"/>
</dbReference>
<gene>
    <name evidence="6" type="ORF">JCR33_12285</name>
</gene>
<dbReference type="Pfam" id="PF07702">
    <property type="entry name" value="UTRA"/>
    <property type="match status" value="1"/>
</dbReference>
<dbReference type="RefSeq" id="WP_198882376.1">
    <property type="nucleotide sequence ID" value="NZ_JAEKJA010000009.1"/>
</dbReference>
<feature type="region of interest" description="Disordered" evidence="4">
    <location>
        <begin position="240"/>
        <end position="263"/>
    </location>
</feature>
<dbReference type="InterPro" id="IPR000524">
    <property type="entry name" value="Tscrpt_reg_HTH_GntR"/>
</dbReference>
<dbReference type="Proteomes" id="UP000609531">
    <property type="component" value="Unassembled WGS sequence"/>
</dbReference>
<dbReference type="EMBL" id="JAEKJA010000009">
    <property type="protein sequence ID" value="MBJ3776475.1"/>
    <property type="molecule type" value="Genomic_DNA"/>
</dbReference>
<dbReference type="InterPro" id="IPR036388">
    <property type="entry name" value="WH-like_DNA-bd_sf"/>
</dbReference>
<evidence type="ECO:0000256" key="4">
    <source>
        <dbReference type="SAM" id="MobiDB-lite"/>
    </source>
</evidence>
<reference evidence="6" key="1">
    <citation type="submission" date="2020-12" db="EMBL/GenBank/DDBJ databases">
        <title>Bacterial taxonomy.</title>
        <authorList>
            <person name="Pan X."/>
        </authorList>
    </citation>
    <scope>NUCLEOTIDE SEQUENCE</scope>
    <source>
        <strain evidence="6">B2012</strain>
    </source>
</reference>
<dbReference type="PANTHER" id="PTHR44846">
    <property type="entry name" value="MANNOSYL-D-GLYCERATE TRANSPORT/METABOLISM SYSTEM REPRESSOR MNGR-RELATED"/>
    <property type="match status" value="1"/>
</dbReference>
<evidence type="ECO:0000256" key="1">
    <source>
        <dbReference type="ARBA" id="ARBA00023015"/>
    </source>
</evidence>
<dbReference type="Pfam" id="PF00392">
    <property type="entry name" value="GntR"/>
    <property type="match status" value="1"/>
</dbReference>
<keyword evidence="2" id="KW-0238">DNA-binding</keyword>
<dbReference type="InterPro" id="IPR036390">
    <property type="entry name" value="WH_DNA-bd_sf"/>
</dbReference>
<dbReference type="InterPro" id="IPR050679">
    <property type="entry name" value="Bact_HTH_transcr_reg"/>
</dbReference>
<dbReference type="Gene3D" id="3.40.1410.10">
    <property type="entry name" value="Chorismate lyase-like"/>
    <property type="match status" value="1"/>
</dbReference>
<feature type="domain" description="HTH gntR-type" evidence="5">
    <location>
        <begin position="9"/>
        <end position="75"/>
    </location>
</feature>
<keyword evidence="3" id="KW-0804">Transcription</keyword>
<evidence type="ECO:0000259" key="5">
    <source>
        <dbReference type="PROSITE" id="PS50949"/>
    </source>
</evidence>
<dbReference type="SMART" id="SM00866">
    <property type="entry name" value="UTRA"/>
    <property type="match status" value="1"/>
</dbReference>
<dbReference type="PROSITE" id="PS50949">
    <property type="entry name" value="HTH_GNTR"/>
    <property type="match status" value="1"/>
</dbReference>
<dbReference type="GO" id="GO:0003677">
    <property type="term" value="F:DNA binding"/>
    <property type="evidence" value="ECO:0007669"/>
    <property type="project" value="UniProtKB-KW"/>
</dbReference>
<accession>A0A934IR10</accession>
<evidence type="ECO:0000256" key="3">
    <source>
        <dbReference type="ARBA" id="ARBA00023163"/>
    </source>
</evidence>
<evidence type="ECO:0000256" key="2">
    <source>
        <dbReference type="ARBA" id="ARBA00023125"/>
    </source>
</evidence>
<keyword evidence="1" id="KW-0805">Transcription regulation</keyword>
<comment type="caution">
    <text evidence="6">The sequence shown here is derived from an EMBL/GenBank/DDBJ whole genome shotgun (WGS) entry which is preliminary data.</text>
</comment>
<dbReference type="AlphaFoldDB" id="A0A934IR10"/>
<dbReference type="InterPro" id="IPR028978">
    <property type="entry name" value="Chorismate_lyase_/UTRA_dom_sf"/>
</dbReference>
<dbReference type="Gene3D" id="1.10.10.10">
    <property type="entry name" value="Winged helix-like DNA-binding domain superfamily/Winged helix DNA-binding domain"/>
    <property type="match status" value="1"/>
</dbReference>
<proteinExistence type="predicted"/>